<feature type="binding site" evidence="8">
    <location>
        <position position="215"/>
    </location>
    <ligand>
        <name>NADP(+)</name>
        <dbReference type="ChEBI" id="CHEBI:58349"/>
    </ligand>
</feature>
<feature type="binding site" evidence="8">
    <location>
        <position position="84"/>
    </location>
    <ligand>
        <name>NADP(+)</name>
        <dbReference type="ChEBI" id="CHEBI:58349"/>
    </ligand>
</feature>
<dbReference type="GO" id="GO:0008652">
    <property type="term" value="P:amino acid biosynthetic process"/>
    <property type="evidence" value="ECO:0007669"/>
    <property type="project" value="UniProtKB-KW"/>
</dbReference>
<dbReference type="InterPro" id="IPR006151">
    <property type="entry name" value="Shikm_DH/Glu-tRNA_Rdtase"/>
</dbReference>
<feature type="binding site" evidence="8">
    <location>
        <position position="243"/>
    </location>
    <ligand>
        <name>shikimate</name>
        <dbReference type="ChEBI" id="CHEBI:36208"/>
    </ligand>
</feature>
<dbReference type="GO" id="GO:0009423">
    <property type="term" value="P:chorismate biosynthetic process"/>
    <property type="evidence" value="ECO:0007669"/>
    <property type="project" value="UniProtKB-UniRule"/>
</dbReference>
<keyword evidence="4 8" id="KW-0521">NADP</keyword>
<dbReference type="UniPathway" id="UPA00053">
    <property type="reaction ID" value="UER00087"/>
</dbReference>
<evidence type="ECO:0000256" key="3">
    <source>
        <dbReference type="ARBA" id="ARBA00022605"/>
    </source>
</evidence>
<comment type="function">
    <text evidence="8">Involved in the biosynthesis of the chorismate, which leads to the biosynthesis of aromatic amino acids. Catalyzes the reversible NADPH linked reduction of 3-dehydroshikimate (DHSA) to yield shikimate (SA).</text>
</comment>
<dbReference type="InterPro" id="IPR022893">
    <property type="entry name" value="Shikimate_DH_fam"/>
</dbReference>
<dbReference type="Gene3D" id="3.40.50.720">
    <property type="entry name" value="NAD(P)-binding Rossmann-like Domain"/>
    <property type="match status" value="1"/>
</dbReference>
<evidence type="ECO:0000256" key="6">
    <source>
        <dbReference type="ARBA" id="ARBA00023141"/>
    </source>
</evidence>
<keyword evidence="5 8" id="KW-0560">Oxidoreductase</keyword>
<evidence type="ECO:0000256" key="1">
    <source>
        <dbReference type="ARBA" id="ARBA00004871"/>
    </source>
</evidence>
<comment type="caution">
    <text evidence="12">The sequence shown here is derived from an EMBL/GenBank/DDBJ whole genome shotgun (WGS) entry which is preliminary data.</text>
</comment>
<comment type="similarity">
    <text evidence="8">Belongs to the shikimate dehydrogenase family.</text>
</comment>
<evidence type="ECO:0000313" key="13">
    <source>
        <dbReference type="Proteomes" id="UP000267841"/>
    </source>
</evidence>
<feature type="domain" description="SDH C-terminal" evidence="11">
    <location>
        <begin position="236"/>
        <end position="262"/>
    </location>
</feature>
<dbReference type="InterPro" id="IPR013708">
    <property type="entry name" value="Shikimate_DH-bd_N"/>
</dbReference>
<dbReference type="InterPro" id="IPR041121">
    <property type="entry name" value="SDH_C"/>
</dbReference>
<evidence type="ECO:0000256" key="8">
    <source>
        <dbReference type="HAMAP-Rule" id="MF_00222"/>
    </source>
</evidence>
<comment type="pathway">
    <text evidence="1 8">Metabolic intermediate biosynthesis; chorismate biosynthesis; chorismate from D-erythrose 4-phosphate and phosphoenolpyruvate: step 4/7.</text>
</comment>
<feature type="binding site" evidence="8">
    <location>
        <position position="68"/>
    </location>
    <ligand>
        <name>shikimate</name>
        <dbReference type="ChEBI" id="CHEBI:36208"/>
    </ligand>
</feature>
<evidence type="ECO:0000256" key="4">
    <source>
        <dbReference type="ARBA" id="ARBA00022857"/>
    </source>
</evidence>
<feature type="domain" description="Shikimate dehydrogenase substrate binding N-terminal" evidence="10">
    <location>
        <begin position="12"/>
        <end position="95"/>
    </location>
</feature>
<dbReference type="EC" id="1.1.1.25" evidence="2 8"/>
<evidence type="ECO:0000256" key="5">
    <source>
        <dbReference type="ARBA" id="ARBA00023002"/>
    </source>
</evidence>
<dbReference type="InterPro" id="IPR011342">
    <property type="entry name" value="Shikimate_DH"/>
</dbReference>
<dbReference type="InterPro" id="IPR046346">
    <property type="entry name" value="Aminoacid_DH-like_N_sf"/>
</dbReference>
<comment type="subunit">
    <text evidence="8">Homodimer.</text>
</comment>
<dbReference type="Pfam" id="PF08501">
    <property type="entry name" value="Shikimate_dh_N"/>
    <property type="match status" value="1"/>
</dbReference>
<dbReference type="EMBL" id="RCCJ01000001">
    <property type="protein sequence ID" value="RLJ71034.1"/>
    <property type="molecule type" value="Genomic_DNA"/>
</dbReference>
<evidence type="ECO:0000313" key="12">
    <source>
        <dbReference type="EMBL" id="RLJ71034.1"/>
    </source>
</evidence>
<dbReference type="PANTHER" id="PTHR21089">
    <property type="entry name" value="SHIKIMATE DEHYDROGENASE"/>
    <property type="match status" value="1"/>
</dbReference>
<sequence length="281" mass="31407">MNLKGSSQIYGVIGYPVHHSLSPVFQNAAFEYLGLDAVYIPLEVHPDNLESFLKGLKGLENFVGLNVTVPHKEKVLKLADSLSEEVEKIGAANTLKFNKGRIEAYNTDWLGFLRAAELLSSLEDKRVLVLGAGGASRAILYALNRVGAQVFLWNRSKDKAVKLSREFDVSVVEDLEETLRDSDIVVNTTSVGLKEEDPPIFDYSLLKPEHIVIDIIYRETPLIKAAKEIGCLYQTGFPMLLYQGAESFKIWTGCEPPLKVMELSLKEYGYPTENSRTHQQT</sequence>
<feature type="active site" description="Proton acceptor" evidence="8">
    <location>
        <position position="72"/>
    </location>
</feature>
<feature type="binding site" evidence="8">
    <location>
        <position position="108"/>
    </location>
    <ligand>
        <name>shikimate</name>
        <dbReference type="ChEBI" id="CHEBI:36208"/>
    </ligand>
</feature>
<keyword evidence="3 8" id="KW-0028">Amino-acid biosynthesis</keyword>
<gene>
    <name evidence="8" type="primary">aroE</name>
    <name evidence="12" type="ORF">BCF55_1323</name>
</gene>
<dbReference type="SUPFAM" id="SSF51735">
    <property type="entry name" value="NAD(P)-binding Rossmann-fold domains"/>
    <property type="match status" value="1"/>
</dbReference>
<name>A0A497XRX5_9AQUI</name>
<dbReference type="HAMAP" id="MF_00222">
    <property type="entry name" value="Shikimate_DH_AroE"/>
    <property type="match status" value="1"/>
</dbReference>
<comment type="catalytic activity">
    <reaction evidence="7 8">
        <text>shikimate + NADP(+) = 3-dehydroshikimate + NADPH + H(+)</text>
        <dbReference type="Rhea" id="RHEA:17737"/>
        <dbReference type="ChEBI" id="CHEBI:15378"/>
        <dbReference type="ChEBI" id="CHEBI:16630"/>
        <dbReference type="ChEBI" id="CHEBI:36208"/>
        <dbReference type="ChEBI" id="CHEBI:57783"/>
        <dbReference type="ChEBI" id="CHEBI:58349"/>
        <dbReference type="EC" id="1.1.1.25"/>
    </reaction>
</comment>
<dbReference type="Pfam" id="PF18317">
    <property type="entry name" value="SDH_C"/>
    <property type="match status" value="1"/>
</dbReference>
<dbReference type="SUPFAM" id="SSF53223">
    <property type="entry name" value="Aminoacid dehydrogenase-like, N-terminal domain"/>
    <property type="match status" value="1"/>
</dbReference>
<feature type="binding site" evidence="8">
    <location>
        <begin position="131"/>
        <end position="135"/>
    </location>
    <ligand>
        <name>NADP(+)</name>
        <dbReference type="ChEBI" id="CHEBI:58349"/>
    </ligand>
</feature>
<evidence type="ECO:0000259" key="11">
    <source>
        <dbReference type="Pfam" id="PF18317"/>
    </source>
</evidence>
<dbReference type="Pfam" id="PF01488">
    <property type="entry name" value="Shikimate_DH"/>
    <property type="match status" value="1"/>
</dbReference>
<dbReference type="Proteomes" id="UP000267841">
    <property type="component" value="Unassembled WGS sequence"/>
</dbReference>
<dbReference type="GO" id="GO:0009073">
    <property type="term" value="P:aromatic amino acid family biosynthetic process"/>
    <property type="evidence" value="ECO:0007669"/>
    <property type="project" value="UniProtKB-KW"/>
</dbReference>
<dbReference type="AlphaFoldDB" id="A0A497XRX5"/>
<dbReference type="GO" id="GO:0004764">
    <property type="term" value="F:shikimate 3-dehydrogenase (NADP+) activity"/>
    <property type="evidence" value="ECO:0007669"/>
    <property type="project" value="UniProtKB-UniRule"/>
</dbReference>
<dbReference type="CDD" id="cd01065">
    <property type="entry name" value="NAD_bind_Shikimate_DH"/>
    <property type="match status" value="1"/>
</dbReference>
<feature type="binding site" evidence="8">
    <location>
        <position position="217"/>
    </location>
    <ligand>
        <name>shikimate</name>
        <dbReference type="ChEBI" id="CHEBI:36208"/>
    </ligand>
</feature>
<evidence type="ECO:0000259" key="10">
    <source>
        <dbReference type="Pfam" id="PF08501"/>
    </source>
</evidence>
<dbReference type="PANTHER" id="PTHR21089:SF1">
    <property type="entry name" value="BIFUNCTIONAL 3-DEHYDROQUINATE DEHYDRATASE_SHIKIMATE DEHYDROGENASE, CHLOROPLASTIC"/>
    <property type="match status" value="1"/>
</dbReference>
<dbReference type="RefSeq" id="WP_121011761.1">
    <property type="nucleotide sequence ID" value="NZ_RCCJ01000001.1"/>
</dbReference>
<protein>
    <recommendedName>
        <fullName evidence="2 8">Shikimate dehydrogenase (NADP(+))</fullName>
        <shortName evidence="8">SDH</shortName>
        <ecNumber evidence="2 8">1.1.1.25</ecNumber>
    </recommendedName>
</protein>
<keyword evidence="6 8" id="KW-0057">Aromatic amino acid biosynthesis</keyword>
<dbReference type="InterPro" id="IPR036291">
    <property type="entry name" value="NAD(P)-bd_dom_sf"/>
</dbReference>
<dbReference type="Gene3D" id="3.40.50.10860">
    <property type="entry name" value="Leucine Dehydrogenase, chain A, domain 1"/>
    <property type="match status" value="1"/>
</dbReference>
<evidence type="ECO:0000256" key="7">
    <source>
        <dbReference type="ARBA" id="ARBA00049442"/>
    </source>
</evidence>
<evidence type="ECO:0000259" key="9">
    <source>
        <dbReference type="Pfam" id="PF01488"/>
    </source>
</evidence>
<accession>A0A497XRX5</accession>
<dbReference type="OrthoDB" id="9792692at2"/>
<proteinExistence type="inferred from homology"/>
<dbReference type="NCBIfam" id="NF001319">
    <property type="entry name" value="PRK00258.3-3"/>
    <property type="match status" value="1"/>
</dbReference>
<reference evidence="12 13" key="1">
    <citation type="submission" date="2018-10" db="EMBL/GenBank/DDBJ databases">
        <title>Genomic Encyclopedia of Archaeal and Bacterial Type Strains, Phase II (KMG-II): from individual species to whole genera.</title>
        <authorList>
            <person name="Goeker M."/>
        </authorList>
    </citation>
    <scope>NUCLEOTIDE SEQUENCE [LARGE SCALE GENOMIC DNA]</scope>
    <source>
        <strain evidence="12 13">DSM 16510</strain>
    </source>
</reference>
<feature type="binding site" evidence="8">
    <location>
        <position position="93"/>
    </location>
    <ligand>
        <name>shikimate</name>
        <dbReference type="ChEBI" id="CHEBI:36208"/>
    </ligand>
</feature>
<feature type="domain" description="Quinate/shikimate 5-dehydrogenase/glutamyl-tRNA reductase" evidence="9">
    <location>
        <begin position="115"/>
        <end position="190"/>
    </location>
</feature>
<organism evidence="12 13">
    <name type="scientific">Hydrogenivirga caldilitoris</name>
    <dbReference type="NCBI Taxonomy" id="246264"/>
    <lineage>
        <taxon>Bacteria</taxon>
        <taxon>Pseudomonadati</taxon>
        <taxon>Aquificota</taxon>
        <taxon>Aquificia</taxon>
        <taxon>Aquificales</taxon>
        <taxon>Aquificaceae</taxon>
        <taxon>Hydrogenivirga</taxon>
    </lineage>
</organism>
<dbReference type="GO" id="GO:0050661">
    <property type="term" value="F:NADP binding"/>
    <property type="evidence" value="ECO:0007669"/>
    <property type="project" value="InterPro"/>
</dbReference>
<comment type="caution">
    <text evidence="8">Lacks conserved residue(s) required for the propagation of feature annotation.</text>
</comment>
<dbReference type="GO" id="GO:0005829">
    <property type="term" value="C:cytosol"/>
    <property type="evidence" value="ECO:0007669"/>
    <property type="project" value="TreeGrafter"/>
</dbReference>
<dbReference type="GO" id="GO:0019632">
    <property type="term" value="P:shikimate metabolic process"/>
    <property type="evidence" value="ECO:0007669"/>
    <property type="project" value="InterPro"/>
</dbReference>
<keyword evidence="13" id="KW-1185">Reference proteome</keyword>
<feature type="binding site" evidence="8">
    <location>
        <begin position="20"/>
        <end position="22"/>
    </location>
    <ligand>
        <name>shikimate</name>
        <dbReference type="ChEBI" id="CHEBI:36208"/>
    </ligand>
</feature>
<evidence type="ECO:0000256" key="2">
    <source>
        <dbReference type="ARBA" id="ARBA00012962"/>
    </source>
</evidence>
<feature type="binding site" evidence="8">
    <location>
        <position position="236"/>
    </location>
    <ligand>
        <name>NADP(+)</name>
        <dbReference type="ChEBI" id="CHEBI:58349"/>
    </ligand>
</feature>
<dbReference type="NCBIfam" id="TIGR00507">
    <property type="entry name" value="aroE"/>
    <property type="match status" value="1"/>
</dbReference>